<keyword evidence="4" id="KW-1185">Reference proteome</keyword>
<dbReference type="PANTHER" id="PTHR37984">
    <property type="entry name" value="PROTEIN CBG26694"/>
    <property type="match status" value="1"/>
</dbReference>
<dbReference type="GO" id="GO:0015074">
    <property type="term" value="P:DNA integration"/>
    <property type="evidence" value="ECO:0007669"/>
    <property type="project" value="InterPro"/>
</dbReference>
<dbReference type="InterPro" id="IPR036397">
    <property type="entry name" value="RNaseH_sf"/>
</dbReference>
<protein>
    <recommendedName>
        <fullName evidence="2">Integrase catalytic domain-containing protein</fullName>
    </recommendedName>
</protein>
<organism evidence="3 4">
    <name type="scientific">Austropuccinia psidii MF-1</name>
    <dbReference type="NCBI Taxonomy" id="1389203"/>
    <lineage>
        <taxon>Eukaryota</taxon>
        <taxon>Fungi</taxon>
        <taxon>Dikarya</taxon>
        <taxon>Basidiomycota</taxon>
        <taxon>Pucciniomycotina</taxon>
        <taxon>Pucciniomycetes</taxon>
        <taxon>Pucciniales</taxon>
        <taxon>Sphaerophragmiaceae</taxon>
        <taxon>Austropuccinia</taxon>
    </lineage>
</organism>
<feature type="domain" description="Integrase catalytic" evidence="2">
    <location>
        <begin position="4"/>
        <end position="127"/>
    </location>
</feature>
<comment type="caution">
    <text evidence="3">The sequence shown here is derived from an EMBL/GenBank/DDBJ whole genome shotgun (WGS) entry which is preliminary data.</text>
</comment>
<accession>A0A9Q3ERR0</accession>
<dbReference type="EMBL" id="AVOT02029547">
    <property type="protein sequence ID" value="MBW0522437.1"/>
    <property type="molecule type" value="Genomic_DNA"/>
</dbReference>
<dbReference type="PANTHER" id="PTHR37984:SF5">
    <property type="entry name" value="PROTEIN NYNRIN-LIKE"/>
    <property type="match status" value="1"/>
</dbReference>
<dbReference type="Gene3D" id="3.30.420.10">
    <property type="entry name" value="Ribonuclease H-like superfamily/Ribonuclease H"/>
    <property type="match status" value="1"/>
</dbReference>
<reference evidence="3" key="1">
    <citation type="submission" date="2021-03" db="EMBL/GenBank/DDBJ databases">
        <title>Draft genome sequence of rust myrtle Austropuccinia psidii MF-1, a brazilian biotype.</title>
        <authorList>
            <person name="Quecine M.C."/>
            <person name="Pachon D.M.R."/>
            <person name="Bonatelli M.L."/>
            <person name="Correr F.H."/>
            <person name="Franceschini L.M."/>
            <person name="Leite T.F."/>
            <person name="Margarido G.R.A."/>
            <person name="Almeida C.A."/>
            <person name="Ferrarezi J.A."/>
            <person name="Labate C.A."/>
        </authorList>
    </citation>
    <scope>NUCLEOTIDE SEQUENCE</scope>
    <source>
        <strain evidence="3">MF-1</strain>
    </source>
</reference>
<evidence type="ECO:0000259" key="2">
    <source>
        <dbReference type="PROSITE" id="PS50994"/>
    </source>
</evidence>
<dbReference type="GO" id="GO:0005634">
    <property type="term" value="C:nucleus"/>
    <property type="evidence" value="ECO:0007669"/>
    <property type="project" value="UniProtKB-ARBA"/>
</dbReference>
<proteinExistence type="predicted"/>
<evidence type="ECO:0000256" key="1">
    <source>
        <dbReference type="ARBA" id="ARBA00022884"/>
    </source>
</evidence>
<gene>
    <name evidence="3" type="ORF">O181_062152</name>
</gene>
<dbReference type="AlphaFoldDB" id="A0A9Q3ERR0"/>
<dbReference type="PROSITE" id="PS50994">
    <property type="entry name" value="INTEGRASE"/>
    <property type="match status" value="1"/>
</dbReference>
<dbReference type="OrthoDB" id="2273864at2759"/>
<keyword evidence="1" id="KW-0694">RNA-binding</keyword>
<name>A0A9Q3ERR0_9BASI</name>
<dbReference type="InterPro" id="IPR001584">
    <property type="entry name" value="Integrase_cat-core"/>
</dbReference>
<evidence type="ECO:0000313" key="4">
    <source>
        <dbReference type="Proteomes" id="UP000765509"/>
    </source>
</evidence>
<dbReference type="InterPro" id="IPR050951">
    <property type="entry name" value="Retrovirus_Pol_polyprotein"/>
</dbReference>
<sequence length="172" mass="19948">MGIQIQEPKSTWEIAFIDWVTALPSGGDRSVNACFVIADWCKKSQMLLPFHKDDTAMNTSIMIWNRVIIPKGLFQKIISDIYTKFTSELWTNLHDLFGTKISLSTAYCPQTDGLAERMIQNLEDMIRRFCAYVLEFKHSDSFNYDWCTLILWELLLCGIKMRQYLEGEITGN</sequence>
<evidence type="ECO:0000313" key="3">
    <source>
        <dbReference type="EMBL" id="MBW0522437.1"/>
    </source>
</evidence>
<dbReference type="InterPro" id="IPR012337">
    <property type="entry name" value="RNaseH-like_sf"/>
</dbReference>
<dbReference type="Proteomes" id="UP000765509">
    <property type="component" value="Unassembled WGS sequence"/>
</dbReference>
<dbReference type="GO" id="GO:0003723">
    <property type="term" value="F:RNA binding"/>
    <property type="evidence" value="ECO:0007669"/>
    <property type="project" value="UniProtKB-KW"/>
</dbReference>
<dbReference type="SUPFAM" id="SSF53098">
    <property type="entry name" value="Ribonuclease H-like"/>
    <property type="match status" value="1"/>
</dbReference>